<evidence type="ECO:0000313" key="3">
    <source>
        <dbReference type="Proteomes" id="UP000324252"/>
    </source>
</evidence>
<feature type="compositionally biased region" description="Basic and acidic residues" evidence="1">
    <location>
        <begin position="31"/>
        <end position="42"/>
    </location>
</feature>
<dbReference type="RefSeq" id="WP_188129147.1">
    <property type="nucleotide sequence ID" value="NZ_FNIO01000001.1"/>
</dbReference>
<gene>
    <name evidence="2" type="ORF">SAMN05444142_101105</name>
</gene>
<protein>
    <submittedName>
        <fullName evidence="2">Uncharacterized protein</fullName>
    </submittedName>
</protein>
<name>A0A1H0CXS9_9RHOB</name>
<organism evidence="2 3">
    <name type="scientific">Lutimaribacter pacificus</name>
    <dbReference type="NCBI Taxonomy" id="391948"/>
    <lineage>
        <taxon>Bacteria</taxon>
        <taxon>Pseudomonadati</taxon>
        <taxon>Pseudomonadota</taxon>
        <taxon>Alphaproteobacteria</taxon>
        <taxon>Rhodobacterales</taxon>
        <taxon>Roseobacteraceae</taxon>
        <taxon>Lutimaribacter</taxon>
    </lineage>
</organism>
<accession>A0A1H0CXS9</accession>
<reference evidence="2 3" key="1">
    <citation type="submission" date="2016-11" db="EMBL/GenBank/DDBJ databases">
        <authorList>
            <person name="Varghese N."/>
            <person name="Submissions S."/>
        </authorList>
    </citation>
    <scope>NUCLEOTIDE SEQUENCE [LARGE SCALE GENOMIC DNA]</scope>
    <source>
        <strain evidence="2 3">DSM 29620</strain>
    </source>
</reference>
<evidence type="ECO:0000313" key="2">
    <source>
        <dbReference type="EMBL" id="SHJ39439.1"/>
    </source>
</evidence>
<evidence type="ECO:0000256" key="1">
    <source>
        <dbReference type="SAM" id="MobiDB-lite"/>
    </source>
</evidence>
<dbReference type="EMBL" id="FQZZ01000001">
    <property type="protein sequence ID" value="SHJ39439.1"/>
    <property type="molecule type" value="Genomic_DNA"/>
</dbReference>
<keyword evidence="3" id="KW-1185">Reference proteome</keyword>
<proteinExistence type="predicted"/>
<dbReference type="Proteomes" id="UP000324252">
    <property type="component" value="Unassembled WGS sequence"/>
</dbReference>
<sequence length="50" mass="5800">MTKTKRWIKSVTETAKADDVPSVPWQRGRRRAEMIARRDDKAPAPARRHA</sequence>
<feature type="region of interest" description="Disordered" evidence="1">
    <location>
        <begin position="15"/>
        <end position="50"/>
    </location>
</feature>
<dbReference type="AlphaFoldDB" id="A0A1H0CXS9"/>